<dbReference type="EMBL" id="CAJNAP010000001">
    <property type="protein sequence ID" value="CAE6483386.1"/>
    <property type="molecule type" value="Genomic_DNA"/>
</dbReference>
<evidence type="ECO:0000313" key="1">
    <source>
        <dbReference type="EMBL" id="CAE6483386.1"/>
    </source>
</evidence>
<gene>
    <name evidence="1" type="ORF">NMYAN_10068</name>
    <name evidence="2" type="ORF">SAMN05421880_12152</name>
</gene>
<sequence>MPEKIENLQDFLMAIIGLLKFIDKSSPILFRSNFRLNLSHSLEEAIPTLIRLKEHDYIQFPTDSPAMAEAGLTGSQLDLKLESFEHSYLSFHEEGGLNHLVRVLKKGQIILSSIGKVAPGFGSFAQELIMFIIEELSLDTTQDHPLDI</sequence>
<accession>A0A1I4RYG0</accession>
<evidence type="ECO:0000313" key="2">
    <source>
        <dbReference type="EMBL" id="SFM57336.1"/>
    </source>
</evidence>
<reference evidence="1" key="2">
    <citation type="submission" date="2021-02" db="EMBL/GenBank/DDBJ databases">
        <authorList>
            <person name="Han P."/>
        </authorList>
    </citation>
    <scope>NUCLEOTIDE SEQUENCE</scope>
    <source>
        <strain evidence="1">Nitrosomonas nitrosa 18-3D</strain>
    </source>
</reference>
<proteinExistence type="predicted"/>
<name>A0A1I4RYG0_9PROT</name>
<dbReference type="EMBL" id="FOUF01000021">
    <property type="protein sequence ID" value="SFM57336.1"/>
    <property type="molecule type" value="Genomic_DNA"/>
</dbReference>
<reference evidence="2 3" key="1">
    <citation type="submission" date="2016-10" db="EMBL/GenBank/DDBJ databases">
        <authorList>
            <person name="de Groot N.N."/>
        </authorList>
    </citation>
    <scope>NUCLEOTIDE SEQUENCE [LARGE SCALE GENOMIC DNA]</scope>
    <source>
        <strain evidence="2 3">Nm146</strain>
    </source>
</reference>
<organism evidence="2 3">
    <name type="scientific">Nitrosomonas nitrosa</name>
    <dbReference type="NCBI Taxonomy" id="52442"/>
    <lineage>
        <taxon>Bacteria</taxon>
        <taxon>Pseudomonadati</taxon>
        <taxon>Pseudomonadota</taxon>
        <taxon>Betaproteobacteria</taxon>
        <taxon>Nitrosomonadales</taxon>
        <taxon>Nitrosomonadaceae</taxon>
        <taxon>Nitrosomonas</taxon>
    </lineage>
</organism>
<evidence type="ECO:0000313" key="3">
    <source>
        <dbReference type="Proteomes" id="UP000199561"/>
    </source>
</evidence>
<protein>
    <submittedName>
        <fullName evidence="2">Uncharacterized protein</fullName>
    </submittedName>
</protein>
<dbReference type="RefSeq" id="WP_090670343.1">
    <property type="nucleotide sequence ID" value="NZ_CAJNAP010000001.1"/>
</dbReference>
<keyword evidence="3" id="KW-1185">Reference proteome</keyword>
<dbReference type="Proteomes" id="UP000601736">
    <property type="component" value="Unassembled WGS sequence"/>
</dbReference>
<dbReference type="AlphaFoldDB" id="A0A1I4RYG0"/>
<dbReference type="Proteomes" id="UP000199561">
    <property type="component" value="Unassembled WGS sequence"/>
</dbReference>
<dbReference type="OrthoDB" id="8550085at2"/>